<dbReference type="InterPro" id="IPR001915">
    <property type="entry name" value="Peptidase_M48"/>
</dbReference>
<feature type="domain" description="Peptidase M48" evidence="12">
    <location>
        <begin position="116"/>
        <end position="332"/>
    </location>
</feature>
<keyword evidence="7" id="KW-0862">Zinc</keyword>
<evidence type="ECO:0000256" key="2">
    <source>
        <dbReference type="ARBA" id="ARBA00022475"/>
    </source>
</evidence>
<evidence type="ECO:0000256" key="8">
    <source>
        <dbReference type="ARBA" id="ARBA00022989"/>
    </source>
</evidence>
<dbReference type="InterPro" id="IPR050083">
    <property type="entry name" value="HtpX_protease"/>
</dbReference>
<dbReference type="PANTHER" id="PTHR43221">
    <property type="entry name" value="PROTEASE HTPX"/>
    <property type="match status" value="1"/>
</dbReference>
<keyword evidence="4 11" id="KW-0812">Transmembrane</keyword>
<evidence type="ECO:0000256" key="4">
    <source>
        <dbReference type="ARBA" id="ARBA00022692"/>
    </source>
</evidence>
<comment type="cofactor">
    <cofactor evidence="1">
        <name>Zn(2+)</name>
        <dbReference type="ChEBI" id="CHEBI:29105"/>
    </cofactor>
</comment>
<evidence type="ECO:0000313" key="14">
    <source>
        <dbReference type="Proteomes" id="UP001382455"/>
    </source>
</evidence>
<dbReference type="SUPFAM" id="SSF158682">
    <property type="entry name" value="TerB-like"/>
    <property type="match status" value="1"/>
</dbReference>
<evidence type="ECO:0000256" key="9">
    <source>
        <dbReference type="ARBA" id="ARBA00023049"/>
    </source>
</evidence>
<proteinExistence type="predicted"/>
<accession>A0ABU8EN16</accession>
<keyword evidence="8 11" id="KW-1133">Transmembrane helix</keyword>
<reference evidence="13 14" key="1">
    <citation type="submission" date="2023-12" db="EMBL/GenBank/DDBJ databases">
        <title>Friends and Foes: Symbiotic and Algicidal bacterial influence on Karenia brevis blooms.</title>
        <authorList>
            <person name="Fei C."/>
            <person name="Mohamed A.R."/>
            <person name="Booker A."/>
            <person name="Arshad M."/>
            <person name="Klass S."/>
            <person name="Ahn S."/>
            <person name="Gilbert P.M."/>
            <person name="Heil C.A."/>
            <person name="Martinez J.M."/>
            <person name="Amin S.A."/>
        </authorList>
    </citation>
    <scope>NUCLEOTIDE SEQUENCE [LARGE SCALE GENOMIC DNA]</scope>
    <source>
        <strain evidence="13 14">CE15</strain>
    </source>
</reference>
<sequence>MKNFFQQQAANRRASAMLVCLFCIAVGLIVLLAQWFFGLIFDARIASNLNLILYQGWEVFRAQNPYQWHIPSALITAILIFTTGIYKYRQLRTGGSKIAEQLGATRIQPNTFHPLEKQLLNVVEEMAIAARTTVPRVYLQLHHSQVNAFAAGHNNHNAVITVTRGALEKLTRDELQAVVAHEFSHIVNGDIKLNNRLVAATFAISFIGLAGEWILERAAAAGRGNAKGSGGLELVIALMLICYGYIGTLMADFIKAAICRRREYLADASACQFNRNPAALADALKVAAGLRKPHRNAHFHQYSHLFFNQIRTPWVSSFSTHPPIVKRIAKLDPSWQPPSTGFRERPSVANYQAMQLSATREFLTENSTPIINQTITADTSHLSDKLSHLVHDPYACFTLIPLLLISDEFELRSLQLNCLLSSHYVDAYTLDCAESELAKLSENERFQLIELASPSITSLGEKQKHDFTELCWQIVKQRNPAPKTNTRQRNQHLITWLYLEIILMQVTKAKRTLAVTTRNSKKLILAWRYFVSLIAAIGHESEHEQQQAFKATCQQFNMKGLEVIEFNLFNIEHAHQFFAVLTRLPLKNRNAFLQAIEFTAKWDNQLTEAEQTMLYSFALLLDLPSPVER</sequence>
<evidence type="ECO:0000256" key="1">
    <source>
        <dbReference type="ARBA" id="ARBA00001947"/>
    </source>
</evidence>
<keyword evidence="9" id="KW-0482">Metalloprotease</keyword>
<evidence type="ECO:0000259" key="12">
    <source>
        <dbReference type="Pfam" id="PF01435"/>
    </source>
</evidence>
<evidence type="ECO:0000313" key="13">
    <source>
        <dbReference type="EMBL" id="MEI4548272.1"/>
    </source>
</evidence>
<evidence type="ECO:0000256" key="7">
    <source>
        <dbReference type="ARBA" id="ARBA00022833"/>
    </source>
</evidence>
<name>A0ABU8EN16_9GAMM</name>
<gene>
    <name evidence="13" type="ORF">WAE96_00925</name>
</gene>
<dbReference type="RefSeq" id="WP_336434294.1">
    <property type="nucleotide sequence ID" value="NZ_JBAWKS010000001.1"/>
</dbReference>
<protein>
    <submittedName>
        <fullName evidence="13">M48 family metallopeptidase</fullName>
    </submittedName>
</protein>
<evidence type="ECO:0000256" key="5">
    <source>
        <dbReference type="ARBA" id="ARBA00022723"/>
    </source>
</evidence>
<organism evidence="13 14">
    <name type="scientific">Pseudoalteromonas spongiae</name>
    <dbReference type="NCBI Taxonomy" id="298657"/>
    <lineage>
        <taxon>Bacteria</taxon>
        <taxon>Pseudomonadati</taxon>
        <taxon>Pseudomonadota</taxon>
        <taxon>Gammaproteobacteria</taxon>
        <taxon>Alteromonadales</taxon>
        <taxon>Pseudoalteromonadaceae</taxon>
        <taxon>Pseudoalteromonas</taxon>
    </lineage>
</organism>
<dbReference type="Proteomes" id="UP001382455">
    <property type="component" value="Unassembled WGS sequence"/>
</dbReference>
<keyword evidence="3" id="KW-0645">Protease</keyword>
<dbReference type="Pfam" id="PF01435">
    <property type="entry name" value="Peptidase_M48"/>
    <property type="match status" value="1"/>
</dbReference>
<feature type="transmembrane region" description="Helical" evidence="11">
    <location>
        <begin position="68"/>
        <end position="88"/>
    </location>
</feature>
<keyword evidence="5" id="KW-0479">Metal-binding</keyword>
<feature type="transmembrane region" description="Helical" evidence="11">
    <location>
        <begin position="197"/>
        <end position="215"/>
    </location>
</feature>
<dbReference type="InterPro" id="IPR029024">
    <property type="entry name" value="TerB-like"/>
</dbReference>
<keyword evidence="14" id="KW-1185">Reference proteome</keyword>
<dbReference type="CDD" id="cd07340">
    <property type="entry name" value="M48B_Htpx_like"/>
    <property type="match status" value="1"/>
</dbReference>
<feature type="transmembrane region" description="Helical" evidence="11">
    <location>
        <begin position="16"/>
        <end position="41"/>
    </location>
</feature>
<evidence type="ECO:0000256" key="11">
    <source>
        <dbReference type="SAM" id="Phobius"/>
    </source>
</evidence>
<evidence type="ECO:0000256" key="10">
    <source>
        <dbReference type="ARBA" id="ARBA00023136"/>
    </source>
</evidence>
<dbReference type="Gene3D" id="3.30.2010.10">
    <property type="entry name" value="Metalloproteases ('zincins'), catalytic domain"/>
    <property type="match status" value="1"/>
</dbReference>
<comment type="caution">
    <text evidence="13">The sequence shown here is derived from an EMBL/GenBank/DDBJ whole genome shotgun (WGS) entry which is preliminary data.</text>
</comment>
<dbReference type="PANTHER" id="PTHR43221:SF2">
    <property type="entry name" value="PROTEASE HTPX HOMOLOG"/>
    <property type="match status" value="1"/>
</dbReference>
<evidence type="ECO:0000256" key="3">
    <source>
        <dbReference type="ARBA" id="ARBA00022670"/>
    </source>
</evidence>
<evidence type="ECO:0000256" key="6">
    <source>
        <dbReference type="ARBA" id="ARBA00022801"/>
    </source>
</evidence>
<keyword evidence="2" id="KW-1003">Cell membrane</keyword>
<keyword evidence="6" id="KW-0378">Hydrolase</keyword>
<keyword evidence="10 11" id="KW-0472">Membrane</keyword>
<feature type="transmembrane region" description="Helical" evidence="11">
    <location>
        <begin position="235"/>
        <end position="254"/>
    </location>
</feature>
<dbReference type="EMBL" id="JBAWKS010000001">
    <property type="protein sequence ID" value="MEI4548272.1"/>
    <property type="molecule type" value="Genomic_DNA"/>
</dbReference>